<feature type="compositionally biased region" description="Polar residues" evidence="1">
    <location>
        <begin position="366"/>
        <end position="377"/>
    </location>
</feature>
<evidence type="ECO:0000313" key="3">
    <source>
        <dbReference type="Proteomes" id="UP001215598"/>
    </source>
</evidence>
<protein>
    <submittedName>
        <fullName evidence="2">Uncharacterized protein</fullName>
    </submittedName>
</protein>
<gene>
    <name evidence="2" type="ORF">B0H16DRAFT_1329105</name>
</gene>
<feature type="region of interest" description="Disordered" evidence="1">
    <location>
        <begin position="355"/>
        <end position="377"/>
    </location>
</feature>
<evidence type="ECO:0000256" key="1">
    <source>
        <dbReference type="SAM" id="MobiDB-lite"/>
    </source>
</evidence>
<feature type="region of interest" description="Disordered" evidence="1">
    <location>
        <begin position="58"/>
        <end position="92"/>
    </location>
</feature>
<feature type="compositionally biased region" description="Polar residues" evidence="1">
    <location>
        <begin position="58"/>
        <end position="67"/>
    </location>
</feature>
<reference evidence="2" key="1">
    <citation type="submission" date="2023-03" db="EMBL/GenBank/DDBJ databases">
        <title>Massive genome expansion in bonnet fungi (Mycena s.s.) driven by repeated elements and novel gene families across ecological guilds.</title>
        <authorList>
            <consortium name="Lawrence Berkeley National Laboratory"/>
            <person name="Harder C.B."/>
            <person name="Miyauchi S."/>
            <person name="Viragh M."/>
            <person name="Kuo A."/>
            <person name="Thoen E."/>
            <person name="Andreopoulos B."/>
            <person name="Lu D."/>
            <person name="Skrede I."/>
            <person name="Drula E."/>
            <person name="Henrissat B."/>
            <person name="Morin E."/>
            <person name="Kohler A."/>
            <person name="Barry K."/>
            <person name="LaButti K."/>
            <person name="Morin E."/>
            <person name="Salamov A."/>
            <person name="Lipzen A."/>
            <person name="Mereny Z."/>
            <person name="Hegedus B."/>
            <person name="Baldrian P."/>
            <person name="Stursova M."/>
            <person name="Weitz H."/>
            <person name="Taylor A."/>
            <person name="Grigoriev I.V."/>
            <person name="Nagy L.G."/>
            <person name="Martin F."/>
            <person name="Kauserud H."/>
        </authorList>
    </citation>
    <scope>NUCLEOTIDE SEQUENCE</scope>
    <source>
        <strain evidence="2">CBHHK182m</strain>
    </source>
</reference>
<name>A0AAD7HZA8_9AGAR</name>
<feature type="region of interest" description="Disordered" evidence="1">
    <location>
        <begin position="429"/>
        <end position="449"/>
    </location>
</feature>
<sequence length="449" mass="49989">MSDQAANDAEIIRIRTAACQKLVDQRVNDEITNGEFLQSLRETGASTAEAQDYISQAQARLQQSGHQTPPRIPRDAPGSREATPEGLTPEEANKFRTDRAALLERNERRRQEEARRALEDVEWSVLQAKLHTLLPARQSARAPFTPGDLERILGIQLPSSTSPTSFPASLLAAAPHMAQLSAGVTADPHIEQTWKLRRAFGADKILDLVVDVMQLQSLVDPLPRTIWRSIIQDHYVNFEKINAAFEIGYDHQDEPKDFAGEYALVKKEQATAKRAIKTETEWIRVFAAWRTGVCLLYPHRTAELSGYLKVVTDLFRAVPQDPSVAIRFDAEARDKYAKSPYHLDDRDQHNLTMLSQMFNRPPGPSNPSKRSFSSVEQTASSSKRSAVACQNWNLGFCEAPCSGRRMHGTCSECGKSHRAKDNEQCLSTLQARRRKSSNGAGSASGIQGT</sequence>
<keyword evidence="3" id="KW-1185">Reference proteome</keyword>
<accession>A0AAD7HZA8</accession>
<evidence type="ECO:0000313" key="2">
    <source>
        <dbReference type="EMBL" id="KAJ7731732.1"/>
    </source>
</evidence>
<proteinExistence type="predicted"/>
<dbReference type="Proteomes" id="UP001215598">
    <property type="component" value="Unassembled WGS sequence"/>
</dbReference>
<dbReference type="AlphaFoldDB" id="A0AAD7HZA8"/>
<organism evidence="2 3">
    <name type="scientific">Mycena metata</name>
    <dbReference type="NCBI Taxonomy" id="1033252"/>
    <lineage>
        <taxon>Eukaryota</taxon>
        <taxon>Fungi</taxon>
        <taxon>Dikarya</taxon>
        <taxon>Basidiomycota</taxon>
        <taxon>Agaricomycotina</taxon>
        <taxon>Agaricomycetes</taxon>
        <taxon>Agaricomycetidae</taxon>
        <taxon>Agaricales</taxon>
        <taxon>Marasmiineae</taxon>
        <taxon>Mycenaceae</taxon>
        <taxon>Mycena</taxon>
    </lineage>
</organism>
<comment type="caution">
    <text evidence="2">The sequence shown here is derived from an EMBL/GenBank/DDBJ whole genome shotgun (WGS) entry which is preliminary data.</text>
</comment>
<dbReference type="EMBL" id="JARKIB010000150">
    <property type="protein sequence ID" value="KAJ7731732.1"/>
    <property type="molecule type" value="Genomic_DNA"/>
</dbReference>
<feature type="compositionally biased region" description="Polar residues" evidence="1">
    <location>
        <begin position="437"/>
        <end position="449"/>
    </location>
</feature>